<feature type="transmembrane region" description="Helical" evidence="1">
    <location>
        <begin position="20"/>
        <end position="40"/>
    </location>
</feature>
<keyword evidence="1" id="KW-0472">Membrane</keyword>
<accession>A0A917G6C5</accession>
<reference evidence="2" key="1">
    <citation type="journal article" date="2014" name="Int. J. Syst. Evol. Microbiol.">
        <title>Complete genome sequence of Corynebacterium casei LMG S-19264T (=DSM 44701T), isolated from a smear-ripened cheese.</title>
        <authorList>
            <consortium name="US DOE Joint Genome Institute (JGI-PGF)"/>
            <person name="Walter F."/>
            <person name="Albersmeier A."/>
            <person name="Kalinowski J."/>
            <person name="Ruckert C."/>
        </authorList>
    </citation>
    <scope>NUCLEOTIDE SEQUENCE</scope>
    <source>
        <strain evidence="2">CGMCC 1.12987</strain>
    </source>
</reference>
<dbReference type="AlphaFoldDB" id="A0A917G6C5"/>
<proteinExistence type="predicted"/>
<gene>
    <name evidence="2" type="ORF">GCM10010916_47110</name>
</gene>
<evidence type="ECO:0000256" key="1">
    <source>
        <dbReference type="SAM" id="Phobius"/>
    </source>
</evidence>
<feature type="transmembrane region" description="Helical" evidence="1">
    <location>
        <begin position="128"/>
        <end position="148"/>
    </location>
</feature>
<evidence type="ECO:0000313" key="2">
    <source>
        <dbReference type="EMBL" id="GGG25212.1"/>
    </source>
</evidence>
<keyword evidence="1" id="KW-1133">Transmembrane helix</keyword>
<evidence type="ECO:0000313" key="3">
    <source>
        <dbReference type="Proteomes" id="UP000644756"/>
    </source>
</evidence>
<dbReference type="Proteomes" id="UP000644756">
    <property type="component" value="Unassembled WGS sequence"/>
</dbReference>
<keyword evidence="1" id="KW-0812">Transmembrane</keyword>
<feature type="transmembrane region" description="Helical" evidence="1">
    <location>
        <begin position="81"/>
        <end position="107"/>
    </location>
</feature>
<reference evidence="2" key="2">
    <citation type="submission" date="2020-09" db="EMBL/GenBank/DDBJ databases">
        <authorList>
            <person name="Sun Q."/>
            <person name="Zhou Y."/>
        </authorList>
    </citation>
    <scope>NUCLEOTIDE SEQUENCE</scope>
    <source>
        <strain evidence="2">CGMCC 1.12987</strain>
    </source>
</reference>
<name>A0A917G6C5_9BACL</name>
<feature type="transmembrane region" description="Helical" evidence="1">
    <location>
        <begin position="210"/>
        <end position="230"/>
    </location>
</feature>
<keyword evidence="3" id="KW-1185">Reference proteome</keyword>
<sequence length="274" mass="31447">MITMKQHIKHGWRLAIKHFYIVILLFLYQLLWGFFLYRFVESVVVPLLKRYPDTLPSETAVQLFLMEAQFQIFKTDLIKPYLWILGGLFAARMLITPLINAGLFYSLHHTKDNGGTHFFLGIRRVWKPVLLLYWLETALLLAPAWWLLPRAFQMLLGTSSLTQLAAEILPFAAGWLAWCGLIHLLFLTMQFGAVAQTSIFGSLWRSLRHFLPFVGVSLMMWAIGAGLGLAVSSISLVWAGLLALILHQSYHLVRTLVKVWTVASQYDVWQSRQT</sequence>
<feature type="transmembrane region" description="Helical" evidence="1">
    <location>
        <begin position="236"/>
        <end position="253"/>
    </location>
</feature>
<organism evidence="2 3">
    <name type="scientific">Paenibacillus abyssi</name>
    <dbReference type="NCBI Taxonomy" id="1340531"/>
    <lineage>
        <taxon>Bacteria</taxon>
        <taxon>Bacillati</taxon>
        <taxon>Bacillota</taxon>
        <taxon>Bacilli</taxon>
        <taxon>Bacillales</taxon>
        <taxon>Paenibacillaceae</taxon>
        <taxon>Paenibacillus</taxon>
    </lineage>
</organism>
<feature type="transmembrane region" description="Helical" evidence="1">
    <location>
        <begin position="168"/>
        <end position="189"/>
    </location>
</feature>
<protein>
    <submittedName>
        <fullName evidence="2">Uncharacterized protein</fullName>
    </submittedName>
</protein>
<comment type="caution">
    <text evidence="2">The sequence shown here is derived from an EMBL/GenBank/DDBJ whole genome shotgun (WGS) entry which is preliminary data.</text>
</comment>
<dbReference type="EMBL" id="BMGR01000022">
    <property type="protein sequence ID" value="GGG25212.1"/>
    <property type="molecule type" value="Genomic_DNA"/>
</dbReference>